<evidence type="ECO:0000259" key="4">
    <source>
        <dbReference type="Pfam" id="PF17836"/>
    </source>
</evidence>
<dbReference type="PANTHER" id="PTHR43300:SF7">
    <property type="entry name" value="UDP-N-ACETYLBACILLOSAMINE N-ACETYLTRANSFERASE"/>
    <property type="match status" value="1"/>
</dbReference>
<dbReference type="InterPro" id="IPR020019">
    <property type="entry name" value="AcTrfase_PglD-like"/>
</dbReference>
<dbReference type="RefSeq" id="WP_074613584.1">
    <property type="nucleotide sequence ID" value="NZ_FNUE01000002.1"/>
</dbReference>
<sequence>MCQVVLDKEIVLVGYSGHGYVVAEAAMSCNMNIKYYSDINKSNNNPYKLKYLGFEKSPSFKGWNKMFSFALGLGDNKLRIDCFNFIKLKGFEIINVKHESASVSNDVCLGTGNFISRNASINSLAVIKDCCIINTGAIIEHECIINKGAHIGPGAVLAGNVEVGVGSFVGGNAFIKQGVKIGRNTIVGAGSVVLKDVPDNVVVYGNPVK</sequence>
<gene>
    <name evidence="5" type="ORF">SAMN05444353_2797</name>
</gene>
<dbReference type="Gene3D" id="3.40.50.20">
    <property type="match status" value="1"/>
</dbReference>
<reference evidence="5 6" key="1">
    <citation type="submission" date="2016-10" db="EMBL/GenBank/DDBJ databases">
        <authorList>
            <person name="Varghese N."/>
            <person name="Submissions S."/>
        </authorList>
    </citation>
    <scope>NUCLEOTIDE SEQUENCE [LARGE SCALE GENOMIC DNA]</scope>
    <source>
        <strain evidence="5 6">DSW-5</strain>
    </source>
</reference>
<comment type="similarity">
    <text evidence="1">Belongs to the transferase hexapeptide repeat family.</text>
</comment>
<dbReference type="InterPro" id="IPR011004">
    <property type="entry name" value="Trimer_LpxA-like_sf"/>
</dbReference>
<dbReference type="Proteomes" id="UP000183071">
    <property type="component" value="Unassembled WGS sequence"/>
</dbReference>
<keyword evidence="6" id="KW-1185">Reference proteome</keyword>
<dbReference type="PANTHER" id="PTHR43300">
    <property type="entry name" value="ACETYLTRANSFERASE"/>
    <property type="match status" value="1"/>
</dbReference>
<organism evidence="5 6">
    <name type="scientific">Polaribacter dokdonensis DSW-5</name>
    <dbReference type="NCBI Taxonomy" id="1300348"/>
    <lineage>
        <taxon>Bacteria</taxon>
        <taxon>Pseudomonadati</taxon>
        <taxon>Bacteroidota</taxon>
        <taxon>Flavobacteriia</taxon>
        <taxon>Flavobacteriales</taxon>
        <taxon>Flavobacteriaceae</taxon>
    </lineage>
</organism>
<accession>A0A1H5KCG6</accession>
<dbReference type="Pfam" id="PF17836">
    <property type="entry name" value="PglD_N"/>
    <property type="match status" value="1"/>
</dbReference>
<evidence type="ECO:0000313" key="6">
    <source>
        <dbReference type="Proteomes" id="UP000183071"/>
    </source>
</evidence>
<comment type="caution">
    <text evidence="5">The sequence shown here is derived from an EMBL/GenBank/DDBJ whole genome shotgun (WGS) entry which is preliminary data.</text>
</comment>
<evidence type="ECO:0000256" key="3">
    <source>
        <dbReference type="ARBA" id="ARBA00022737"/>
    </source>
</evidence>
<dbReference type="CDD" id="cd03360">
    <property type="entry name" value="LbH_AT_putative"/>
    <property type="match status" value="1"/>
</dbReference>
<feature type="domain" description="PglD N-terminal" evidence="4">
    <location>
        <begin position="10"/>
        <end position="84"/>
    </location>
</feature>
<proteinExistence type="inferred from homology"/>
<dbReference type="InterPro" id="IPR050179">
    <property type="entry name" value="Trans_hexapeptide_repeat"/>
</dbReference>
<dbReference type="InterPro" id="IPR041561">
    <property type="entry name" value="PglD_N"/>
</dbReference>
<protein>
    <submittedName>
        <fullName evidence="5">Sugar O-acyltransferase, sialic acid O-acetyltransferase NeuD family</fullName>
    </submittedName>
</protein>
<evidence type="ECO:0000256" key="2">
    <source>
        <dbReference type="ARBA" id="ARBA00022679"/>
    </source>
</evidence>
<dbReference type="EMBL" id="FNUE01000002">
    <property type="protein sequence ID" value="SEE62506.1"/>
    <property type="molecule type" value="Genomic_DNA"/>
</dbReference>
<evidence type="ECO:0000256" key="1">
    <source>
        <dbReference type="ARBA" id="ARBA00007274"/>
    </source>
</evidence>
<keyword evidence="3" id="KW-0677">Repeat</keyword>
<keyword evidence="2" id="KW-0808">Transferase</keyword>
<dbReference type="PROSITE" id="PS00101">
    <property type="entry name" value="HEXAPEP_TRANSFERASES"/>
    <property type="match status" value="1"/>
</dbReference>
<evidence type="ECO:0000313" key="5">
    <source>
        <dbReference type="EMBL" id="SEE62506.1"/>
    </source>
</evidence>
<dbReference type="Gene3D" id="2.160.10.10">
    <property type="entry name" value="Hexapeptide repeat proteins"/>
    <property type="match status" value="1"/>
</dbReference>
<dbReference type="SUPFAM" id="SSF51161">
    <property type="entry name" value="Trimeric LpxA-like enzymes"/>
    <property type="match status" value="1"/>
</dbReference>
<dbReference type="InterPro" id="IPR018357">
    <property type="entry name" value="Hexapep_transf_CS"/>
</dbReference>
<dbReference type="NCBIfam" id="TIGR03570">
    <property type="entry name" value="NeuD_NnaD"/>
    <property type="match status" value="1"/>
</dbReference>
<name>A0A1H5KCG6_9FLAO</name>